<feature type="region of interest" description="Disordered" evidence="1">
    <location>
        <begin position="1"/>
        <end position="22"/>
    </location>
</feature>
<dbReference type="Pfam" id="PF13840">
    <property type="entry name" value="ACT_7"/>
    <property type="match status" value="1"/>
</dbReference>
<feature type="domain" description="A9CJY8-like N-terminal" evidence="3">
    <location>
        <begin position="44"/>
        <end position="86"/>
    </location>
</feature>
<keyword evidence="5" id="KW-1185">Reference proteome</keyword>
<dbReference type="OrthoDB" id="5615858at2"/>
<feature type="domain" description="CASTOR ACT" evidence="2">
    <location>
        <begin position="96"/>
        <end position="147"/>
    </location>
</feature>
<feature type="compositionally biased region" description="Polar residues" evidence="1">
    <location>
        <begin position="1"/>
        <end position="21"/>
    </location>
</feature>
<dbReference type="EMBL" id="QYRP01000002">
    <property type="protein sequence ID" value="RJS47317.1"/>
    <property type="molecule type" value="Genomic_DNA"/>
</dbReference>
<dbReference type="SUPFAM" id="SSF55021">
    <property type="entry name" value="ACT-like"/>
    <property type="match status" value="2"/>
</dbReference>
<dbReference type="Proteomes" id="UP000276542">
    <property type="component" value="Unassembled WGS sequence"/>
</dbReference>
<protein>
    <submittedName>
        <fullName evidence="4">ACT domain-containing protein</fullName>
    </submittedName>
</protein>
<dbReference type="InterPro" id="IPR051719">
    <property type="entry name" value="CASTOR_mTORC1"/>
</dbReference>
<feature type="region of interest" description="Disordered" evidence="1">
    <location>
        <begin position="155"/>
        <end position="175"/>
    </location>
</feature>
<proteinExistence type="predicted"/>
<evidence type="ECO:0000313" key="4">
    <source>
        <dbReference type="EMBL" id="RJS47317.1"/>
    </source>
</evidence>
<dbReference type="PANTHER" id="PTHR31131:SF6">
    <property type="entry name" value="CASTOR ACT DOMAIN-CONTAINING PROTEIN"/>
    <property type="match status" value="1"/>
</dbReference>
<dbReference type="Gene3D" id="3.30.2130.10">
    <property type="entry name" value="VC0802-like"/>
    <property type="match status" value="1"/>
</dbReference>
<gene>
    <name evidence="4" type="ORF">D4739_14540</name>
</gene>
<sequence>MSDINETPTDITSESGTSENPLSPEAIEAVIEAATFTLSYFPEKLAIVNLAPGAEVPKWAEASSLFSITATATETSLICATRSIPAKTPAIKPLTAFVVKGPLDPELTGVMAALLTPLAQAGISAFPLSTFQTDWILVPVGKAEAAAEEWRRQGHTVLPAVPMTPPKTAPRKKQP</sequence>
<dbReference type="InterPro" id="IPR049447">
    <property type="entry name" value="A9CJY8-like_N"/>
</dbReference>
<name>A0A3A5HHZ6_9ACTN</name>
<evidence type="ECO:0000313" key="5">
    <source>
        <dbReference type="Proteomes" id="UP000276542"/>
    </source>
</evidence>
<dbReference type="InterPro" id="IPR045865">
    <property type="entry name" value="ACT-like_dom_sf"/>
</dbReference>
<evidence type="ECO:0000256" key="1">
    <source>
        <dbReference type="SAM" id="MobiDB-lite"/>
    </source>
</evidence>
<organism evidence="4 5">
    <name type="scientific">Nocardioides cavernaquae</name>
    <dbReference type="NCBI Taxonomy" id="2321396"/>
    <lineage>
        <taxon>Bacteria</taxon>
        <taxon>Bacillati</taxon>
        <taxon>Actinomycetota</taxon>
        <taxon>Actinomycetes</taxon>
        <taxon>Propionibacteriales</taxon>
        <taxon>Nocardioidaceae</taxon>
        <taxon>Nocardioides</taxon>
    </lineage>
</organism>
<dbReference type="PANTHER" id="PTHR31131">
    <property type="entry name" value="CHROMOSOME 1, WHOLE GENOME SHOTGUN SEQUENCE"/>
    <property type="match status" value="1"/>
</dbReference>
<dbReference type="AlphaFoldDB" id="A0A3A5HHZ6"/>
<dbReference type="RefSeq" id="WP_120061283.1">
    <property type="nucleotide sequence ID" value="NZ_QYRP01000002.1"/>
</dbReference>
<comment type="caution">
    <text evidence="4">The sequence shown here is derived from an EMBL/GenBank/DDBJ whole genome shotgun (WGS) entry which is preliminary data.</text>
</comment>
<accession>A0A3A5HHZ6</accession>
<dbReference type="Pfam" id="PF21631">
    <property type="entry name" value="A9CJY8-like_N"/>
    <property type="match status" value="1"/>
</dbReference>
<dbReference type="InterPro" id="IPR027795">
    <property type="entry name" value="CASTOR_ACT_dom"/>
</dbReference>
<evidence type="ECO:0000259" key="3">
    <source>
        <dbReference type="Pfam" id="PF21631"/>
    </source>
</evidence>
<evidence type="ECO:0000259" key="2">
    <source>
        <dbReference type="Pfam" id="PF13840"/>
    </source>
</evidence>
<reference evidence="5" key="1">
    <citation type="submission" date="2018-09" db="EMBL/GenBank/DDBJ databases">
        <authorList>
            <person name="Zhu H."/>
        </authorList>
    </citation>
    <scope>NUCLEOTIDE SEQUENCE [LARGE SCALE GENOMIC DNA]</scope>
    <source>
        <strain evidence="5">K1W22B-1</strain>
    </source>
</reference>